<keyword evidence="4" id="KW-1185">Reference proteome</keyword>
<proteinExistence type="predicted"/>
<dbReference type="Gene3D" id="3.40.50.720">
    <property type="entry name" value="NAD(P)-binding Rossmann-like Domain"/>
    <property type="match status" value="1"/>
</dbReference>
<dbReference type="eggNOG" id="COG2085">
    <property type="taxonomic scope" value="Bacteria"/>
</dbReference>
<dbReference type="Pfam" id="PF03807">
    <property type="entry name" value="F420_oxidored"/>
    <property type="match status" value="1"/>
</dbReference>
<organism evidence="3 4">
    <name type="scientific">Paenarthrobacter aurescens (strain TC1)</name>
    <dbReference type="NCBI Taxonomy" id="290340"/>
    <lineage>
        <taxon>Bacteria</taxon>
        <taxon>Bacillati</taxon>
        <taxon>Actinomycetota</taxon>
        <taxon>Actinomycetes</taxon>
        <taxon>Micrococcales</taxon>
        <taxon>Micrococcaceae</taxon>
        <taxon>Paenarthrobacter</taxon>
    </lineage>
</organism>
<feature type="domain" description="Pyrroline-5-carboxylate reductase catalytic N-terminal" evidence="2">
    <location>
        <begin position="42"/>
        <end position="131"/>
    </location>
</feature>
<dbReference type="AlphaFoldDB" id="A1RBT1"/>
<keyword evidence="1" id="KW-0560">Oxidoreductase</keyword>
<evidence type="ECO:0000259" key="2">
    <source>
        <dbReference type="Pfam" id="PF03807"/>
    </source>
</evidence>
<dbReference type="InterPro" id="IPR028939">
    <property type="entry name" value="P5C_Rdtase_cat_N"/>
</dbReference>
<dbReference type="PANTHER" id="PTHR14239">
    <property type="entry name" value="DUDULIN-RELATED"/>
    <property type="match status" value="1"/>
</dbReference>
<name>A1RBT1_PAEAT</name>
<dbReference type="Proteomes" id="UP000000637">
    <property type="component" value="Chromosome"/>
</dbReference>
<evidence type="ECO:0000313" key="4">
    <source>
        <dbReference type="Proteomes" id="UP000000637"/>
    </source>
</evidence>
<evidence type="ECO:0000313" key="3">
    <source>
        <dbReference type="EMBL" id="ABM07702.1"/>
    </source>
</evidence>
<protein>
    <submittedName>
        <fullName evidence="3">NADP oxidoreductase coenzyme F420-dependent family protein</fullName>
    </submittedName>
</protein>
<dbReference type="HOGENOM" id="CLU_076368_0_2_11"/>
<sequence length="252" mass="27308">MQTSSSSATHRIVRLLSISRDGILRNAGNRRLQLLVGADMTTIGIIGAGHIGGQVARKAVELGYDVVISNSRGPETLGELVAELGPRARAATAAEAAAAGDFAVVTVPLKNYQDIPVEPLEDKIVIDTNNYYWERDGRIPELENGEATTSGLLQKHLPTSKVAKGFNHIFAKDITTDGTPAGSPNRRALATSSDFPEAAELVTKLYDEFGFDTVNVGPLEESWRVERDRPAYVIRQNADELRENLAKATRTI</sequence>
<evidence type="ECO:0000256" key="1">
    <source>
        <dbReference type="ARBA" id="ARBA00023002"/>
    </source>
</evidence>
<dbReference type="STRING" id="290340.AAur_4022"/>
<dbReference type="InterPro" id="IPR036291">
    <property type="entry name" value="NAD(P)-bd_dom_sf"/>
</dbReference>
<gene>
    <name evidence="3" type="ordered locus">AAur_4022</name>
</gene>
<dbReference type="GO" id="GO:0016491">
    <property type="term" value="F:oxidoreductase activity"/>
    <property type="evidence" value="ECO:0007669"/>
    <property type="project" value="UniProtKB-KW"/>
</dbReference>
<accession>A1RBT1</accession>
<dbReference type="SUPFAM" id="SSF51735">
    <property type="entry name" value="NAD(P)-binding Rossmann-fold domains"/>
    <property type="match status" value="1"/>
</dbReference>
<dbReference type="InterPro" id="IPR051267">
    <property type="entry name" value="STEAP_metalloreductase"/>
</dbReference>
<dbReference type="EMBL" id="CP000474">
    <property type="protein sequence ID" value="ABM07702.1"/>
    <property type="molecule type" value="Genomic_DNA"/>
</dbReference>
<reference evidence="3 4" key="1">
    <citation type="journal article" date="2006" name="PLoS Genet.">
        <title>Secrets of soil survival revealed by the genome sequence of Arthrobacter aurescens TC1.</title>
        <authorList>
            <person name="Mongodin E.F."/>
            <person name="Shapir N."/>
            <person name="Daugherty S.C."/>
            <person name="DeBoy R.T."/>
            <person name="Emerson J.B."/>
            <person name="Shvartzbeyn A."/>
            <person name="Radune D."/>
            <person name="Vamathevan J."/>
            <person name="Riggs F."/>
            <person name="Grinberg V."/>
            <person name="Khouri H."/>
            <person name="Wackett L.P."/>
            <person name="Nelson K.E."/>
            <person name="Sadowsky M.J."/>
        </authorList>
    </citation>
    <scope>NUCLEOTIDE SEQUENCE [LARGE SCALE GENOMIC DNA]</scope>
    <source>
        <strain evidence="3 4">TC1</strain>
    </source>
</reference>
<dbReference type="KEGG" id="aau:AAur_4022"/>